<dbReference type="Gene3D" id="3.30.70.330">
    <property type="match status" value="1"/>
</dbReference>
<dbReference type="OrthoDB" id="431169at2759"/>
<accession>A0A7I8KR33</accession>
<dbReference type="Pfam" id="PF00076">
    <property type="entry name" value="RRM_1"/>
    <property type="match status" value="1"/>
</dbReference>
<evidence type="ECO:0000256" key="2">
    <source>
        <dbReference type="PROSITE-ProRule" id="PRU00176"/>
    </source>
</evidence>
<evidence type="ECO:0000256" key="1">
    <source>
        <dbReference type="ARBA" id="ARBA00022884"/>
    </source>
</evidence>
<keyword evidence="1 2" id="KW-0694">RNA-binding</keyword>
<sequence length="242" mass="26148">MGDGFWSRPPAPNYASPGIIKRQLLESDINPQRETFSQGMVHYLPRGDAHVGLHAVKDTKTTGASYDQYLQNVQMPSFSSAEETRGAIGGVSDLHVEEPSGSMPHGFGIALGGQIHADPVSWAGPPGAEAQLPQEASKTLFVEGLPPDCTEREVAHIFHPFAGFKEVRLVIKDPEHHAAGKLVLCFVDFVDTTCAMSAMNALQGYKVDANDRGSPFLRLQFARNPAQGPAAEHALEEMNTMS</sequence>
<feature type="domain" description="RRM" evidence="3">
    <location>
        <begin position="138"/>
        <end position="224"/>
    </location>
</feature>
<keyword evidence="5" id="KW-1185">Reference proteome</keyword>
<dbReference type="GO" id="GO:0003723">
    <property type="term" value="F:RNA binding"/>
    <property type="evidence" value="ECO:0007669"/>
    <property type="project" value="UniProtKB-UniRule"/>
</dbReference>
<protein>
    <recommendedName>
        <fullName evidence="3">RRM domain-containing protein</fullName>
    </recommendedName>
</protein>
<evidence type="ECO:0000313" key="4">
    <source>
        <dbReference type="EMBL" id="CAA7400267.1"/>
    </source>
</evidence>
<name>A0A7I8KR33_SPIIN</name>
<evidence type="ECO:0000313" key="5">
    <source>
        <dbReference type="Proteomes" id="UP000663760"/>
    </source>
</evidence>
<dbReference type="InterPro" id="IPR000504">
    <property type="entry name" value="RRM_dom"/>
</dbReference>
<dbReference type="EMBL" id="LR746271">
    <property type="protein sequence ID" value="CAA7400267.1"/>
    <property type="molecule type" value="Genomic_DNA"/>
</dbReference>
<dbReference type="SMART" id="SM00360">
    <property type="entry name" value="RRM"/>
    <property type="match status" value="1"/>
</dbReference>
<dbReference type="InterPro" id="IPR012677">
    <property type="entry name" value="Nucleotide-bd_a/b_plait_sf"/>
</dbReference>
<evidence type="ECO:0000259" key="3">
    <source>
        <dbReference type="PROSITE" id="PS50102"/>
    </source>
</evidence>
<organism evidence="4 5">
    <name type="scientific">Spirodela intermedia</name>
    <name type="common">Intermediate duckweed</name>
    <dbReference type="NCBI Taxonomy" id="51605"/>
    <lineage>
        <taxon>Eukaryota</taxon>
        <taxon>Viridiplantae</taxon>
        <taxon>Streptophyta</taxon>
        <taxon>Embryophyta</taxon>
        <taxon>Tracheophyta</taxon>
        <taxon>Spermatophyta</taxon>
        <taxon>Magnoliopsida</taxon>
        <taxon>Liliopsida</taxon>
        <taxon>Araceae</taxon>
        <taxon>Lemnoideae</taxon>
        <taxon>Spirodela</taxon>
    </lineage>
</organism>
<gene>
    <name evidence="4" type="ORF">SI8410_08010945</name>
</gene>
<dbReference type="PROSITE" id="PS50102">
    <property type="entry name" value="RRM"/>
    <property type="match status" value="1"/>
</dbReference>
<proteinExistence type="predicted"/>
<dbReference type="CDD" id="cd21618">
    <property type="entry name" value="RRM_AtNSRA_like"/>
    <property type="match status" value="1"/>
</dbReference>
<dbReference type="PANTHER" id="PTHR10501">
    <property type="entry name" value="U1 SMALL NUCLEAR RIBONUCLEOPROTEIN A/U2 SMALL NUCLEAR RIBONUCLEOPROTEIN B"/>
    <property type="match status" value="1"/>
</dbReference>
<dbReference type="Proteomes" id="UP000663760">
    <property type="component" value="Chromosome 8"/>
</dbReference>
<reference evidence="4" key="1">
    <citation type="submission" date="2020-02" db="EMBL/GenBank/DDBJ databases">
        <authorList>
            <person name="Scholz U."/>
            <person name="Mascher M."/>
            <person name="Fiebig A."/>
        </authorList>
    </citation>
    <scope>NUCLEOTIDE SEQUENCE</scope>
</reference>
<dbReference type="SUPFAM" id="SSF54928">
    <property type="entry name" value="RNA-binding domain, RBD"/>
    <property type="match status" value="1"/>
</dbReference>
<dbReference type="AlphaFoldDB" id="A0A7I8KR33"/>
<dbReference type="InterPro" id="IPR035979">
    <property type="entry name" value="RBD_domain_sf"/>
</dbReference>